<accession>A0A8J6EGZ0</accession>
<dbReference type="AlphaFoldDB" id="A0A8J6EGZ0"/>
<keyword evidence="2" id="KW-1185">Reference proteome</keyword>
<reference evidence="1" key="1">
    <citation type="thesis" date="2020" institute="ProQuest LLC" country="789 East Eisenhower Parkway, Ann Arbor, MI, USA">
        <title>Comparative Genomics and Chromosome Evolution.</title>
        <authorList>
            <person name="Mudd A.B."/>
        </authorList>
    </citation>
    <scope>NUCLEOTIDE SEQUENCE</scope>
    <source>
        <strain evidence="1">HN-11 Male</strain>
        <tissue evidence="1">Kidney and liver</tissue>
    </source>
</reference>
<dbReference type="Proteomes" id="UP000770717">
    <property type="component" value="Unassembled WGS sequence"/>
</dbReference>
<comment type="caution">
    <text evidence="1">The sequence shown here is derived from an EMBL/GenBank/DDBJ whole genome shotgun (WGS) entry which is preliminary data.</text>
</comment>
<evidence type="ECO:0000313" key="1">
    <source>
        <dbReference type="EMBL" id="KAG9468780.1"/>
    </source>
</evidence>
<name>A0A8J6EGZ0_ELECQ</name>
<sequence length="129" mass="14194">MFICSDIMNNETGCYRYNVVTDDGCVCVWKPRGERLNPASAVKRHTAPCWCDHLGFLRIRYSVNPSSGTRDNFSSAICTGDHAAPCVPLMAASSRIMLGRTTRGSQEPPQHCHTSVAAWLPDLSPSEHV</sequence>
<protein>
    <submittedName>
        <fullName evidence="1">Uncharacterized protein</fullName>
    </submittedName>
</protein>
<evidence type="ECO:0000313" key="2">
    <source>
        <dbReference type="Proteomes" id="UP000770717"/>
    </source>
</evidence>
<dbReference type="EMBL" id="WNTK01000733">
    <property type="protein sequence ID" value="KAG9468780.1"/>
    <property type="molecule type" value="Genomic_DNA"/>
</dbReference>
<organism evidence="1 2">
    <name type="scientific">Eleutherodactylus coqui</name>
    <name type="common">Puerto Rican coqui</name>
    <dbReference type="NCBI Taxonomy" id="57060"/>
    <lineage>
        <taxon>Eukaryota</taxon>
        <taxon>Metazoa</taxon>
        <taxon>Chordata</taxon>
        <taxon>Craniata</taxon>
        <taxon>Vertebrata</taxon>
        <taxon>Euteleostomi</taxon>
        <taxon>Amphibia</taxon>
        <taxon>Batrachia</taxon>
        <taxon>Anura</taxon>
        <taxon>Neobatrachia</taxon>
        <taxon>Hyloidea</taxon>
        <taxon>Eleutherodactylidae</taxon>
        <taxon>Eleutherodactylinae</taxon>
        <taxon>Eleutherodactylus</taxon>
        <taxon>Eleutherodactylus</taxon>
    </lineage>
</organism>
<proteinExistence type="predicted"/>
<gene>
    <name evidence="1" type="ORF">GDO78_021961</name>
</gene>